<protein>
    <submittedName>
        <fullName evidence="2">Uncharacterized protein</fullName>
    </submittedName>
</protein>
<feature type="transmembrane region" description="Helical" evidence="1">
    <location>
        <begin position="12"/>
        <end position="38"/>
    </location>
</feature>
<sequence>MIDGMNMDRSMMVMMCTMMFIGTIFVILIVGATIYIIVRLLMMKSRVVDHPLMMLKERQR</sequence>
<keyword evidence="1" id="KW-1133">Transmembrane helix</keyword>
<proteinExistence type="predicted"/>
<evidence type="ECO:0000313" key="2">
    <source>
        <dbReference type="EMBL" id="RED76077.1"/>
    </source>
</evidence>
<keyword evidence="3" id="KW-1185">Reference proteome</keyword>
<comment type="caution">
    <text evidence="2">The sequence shown here is derived from an EMBL/GenBank/DDBJ whole genome shotgun (WGS) entry which is preliminary data.</text>
</comment>
<dbReference type="OrthoDB" id="5461404at2"/>
<evidence type="ECO:0000256" key="1">
    <source>
        <dbReference type="SAM" id="Phobius"/>
    </source>
</evidence>
<dbReference type="EMBL" id="QRDZ01000013">
    <property type="protein sequence ID" value="RED76077.1"/>
    <property type="molecule type" value="Genomic_DNA"/>
</dbReference>
<dbReference type="Proteomes" id="UP000256977">
    <property type="component" value="Unassembled WGS sequence"/>
</dbReference>
<gene>
    <name evidence="2" type="ORF">DFP98_113137</name>
</gene>
<dbReference type="AlphaFoldDB" id="A0A3D9JR99"/>
<evidence type="ECO:0000313" key="3">
    <source>
        <dbReference type="Proteomes" id="UP000256977"/>
    </source>
</evidence>
<reference evidence="2 3" key="1">
    <citation type="submission" date="2018-07" db="EMBL/GenBank/DDBJ databases">
        <title>Genomic Encyclopedia of Type Strains, Phase III (KMG-III): the genomes of soil and plant-associated and newly described type strains.</title>
        <authorList>
            <person name="Whitman W."/>
        </authorList>
    </citation>
    <scope>NUCLEOTIDE SEQUENCE [LARGE SCALE GENOMIC DNA]</scope>
    <source>
        <strain evidence="2 3">CECT 7287</strain>
    </source>
</reference>
<organism evidence="2 3">
    <name type="scientific">Cohnella phaseoli</name>
    <dbReference type="NCBI Taxonomy" id="456490"/>
    <lineage>
        <taxon>Bacteria</taxon>
        <taxon>Bacillati</taxon>
        <taxon>Bacillota</taxon>
        <taxon>Bacilli</taxon>
        <taxon>Bacillales</taxon>
        <taxon>Paenibacillaceae</taxon>
        <taxon>Cohnella</taxon>
    </lineage>
</organism>
<name>A0A3D9JR99_9BACL</name>
<keyword evidence="1" id="KW-0472">Membrane</keyword>
<keyword evidence="1" id="KW-0812">Transmembrane</keyword>
<accession>A0A3D9JR99</accession>
<dbReference type="RefSeq" id="WP_116061878.1">
    <property type="nucleotide sequence ID" value="NZ_QRDZ01000013.1"/>
</dbReference>